<dbReference type="Proteomes" id="UP001311730">
    <property type="component" value="Unassembled WGS sequence"/>
</dbReference>
<proteinExistence type="predicted"/>
<organism evidence="1 2">
    <name type="scientific">Capnocytophaga gingivalis</name>
    <dbReference type="NCBI Taxonomy" id="1017"/>
    <lineage>
        <taxon>Bacteria</taxon>
        <taxon>Pseudomonadati</taxon>
        <taxon>Bacteroidota</taxon>
        <taxon>Flavobacteriia</taxon>
        <taxon>Flavobacteriales</taxon>
        <taxon>Flavobacteriaceae</taxon>
        <taxon>Capnocytophaga</taxon>
    </lineage>
</organism>
<dbReference type="EMBL" id="JAYKBW010000018">
    <property type="protein sequence ID" value="MEB3076328.1"/>
    <property type="molecule type" value="Genomic_DNA"/>
</dbReference>
<evidence type="ECO:0000313" key="1">
    <source>
        <dbReference type="EMBL" id="MEB3076328.1"/>
    </source>
</evidence>
<gene>
    <name evidence="1" type="ORF">VJJ08_13625</name>
</gene>
<protein>
    <submittedName>
        <fullName evidence="1">Uncharacterized protein</fullName>
    </submittedName>
</protein>
<comment type="caution">
    <text evidence="1">The sequence shown here is derived from an EMBL/GenBank/DDBJ whole genome shotgun (WGS) entry which is preliminary data.</text>
</comment>
<name>A0ABU5ZDA3_9FLAO</name>
<evidence type="ECO:0000313" key="2">
    <source>
        <dbReference type="Proteomes" id="UP001311730"/>
    </source>
</evidence>
<keyword evidence="2" id="KW-1185">Reference proteome</keyword>
<reference evidence="1 2" key="1">
    <citation type="submission" date="2023-12" db="EMBL/GenBank/DDBJ databases">
        <title>Genomic sequences of Capnocytophaga and Parvimonas strains.</title>
        <authorList>
            <person name="Watt R.M."/>
            <person name="Wang M."/>
            <person name="Yang T."/>
            <person name="Tong W.M."/>
        </authorList>
    </citation>
    <scope>NUCLEOTIDE SEQUENCE [LARGE SCALE GENOMIC DNA]</scope>
    <source>
        <strain evidence="1 2">CCUG 13096</strain>
    </source>
</reference>
<dbReference type="RefSeq" id="WP_323984323.1">
    <property type="nucleotide sequence ID" value="NZ_JAYKBW010000018.1"/>
</dbReference>
<sequence>MKKLSRLWKKTEGGLPLVFIDYDFVANLHTKSFELLKIGQL</sequence>
<accession>A0ABU5ZDA3</accession>